<reference evidence="1" key="1">
    <citation type="thesis" date="2021" institute="BYU ScholarsArchive" country="Provo, UT, USA">
        <title>Applications of and Algorithms for Genome Assembly and Genomic Analyses with an Emphasis on Marine Teleosts.</title>
        <authorList>
            <person name="Pickett B.D."/>
        </authorList>
    </citation>
    <scope>NUCLEOTIDE SEQUENCE</scope>
    <source>
        <strain evidence="1">HI-2016</strain>
    </source>
</reference>
<accession>A0A8T2N1W1</accession>
<gene>
    <name evidence="1" type="ORF">JZ751_018425</name>
</gene>
<dbReference type="AlphaFoldDB" id="A0A8T2N1W1"/>
<evidence type="ECO:0000313" key="1">
    <source>
        <dbReference type="EMBL" id="KAG9331682.1"/>
    </source>
</evidence>
<evidence type="ECO:0000313" key="2">
    <source>
        <dbReference type="Proteomes" id="UP000824540"/>
    </source>
</evidence>
<dbReference type="Proteomes" id="UP000824540">
    <property type="component" value="Unassembled WGS sequence"/>
</dbReference>
<proteinExistence type="predicted"/>
<name>A0A8T2N1W1_9TELE</name>
<protein>
    <submittedName>
        <fullName evidence="1">Uncharacterized protein</fullName>
    </submittedName>
</protein>
<sequence>MLVRTIQYAVTAPSPVEGALRQAHDQALSALMIRFGTFSLPLLRQVKPSSGRCPKNAASSPVVPALCHERAVRFERSASQNRKGIAAGW</sequence>
<dbReference type="EMBL" id="JAFBMS010000306">
    <property type="protein sequence ID" value="KAG9331682.1"/>
    <property type="molecule type" value="Genomic_DNA"/>
</dbReference>
<keyword evidence="2" id="KW-1185">Reference proteome</keyword>
<organism evidence="1 2">
    <name type="scientific">Albula glossodonta</name>
    <name type="common">roundjaw bonefish</name>
    <dbReference type="NCBI Taxonomy" id="121402"/>
    <lineage>
        <taxon>Eukaryota</taxon>
        <taxon>Metazoa</taxon>
        <taxon>Chordata</taxon>
        <taxon>Craniata</taxon>
        <taxon>Vertebrata</taxon>
        <taxon>Euteleostomi</taxon>
        <taxon>Actinopterygii</taxon>
        <taxon>Neopterygii</taxon>
        <taxon>Teleostei</taxon>
        <taxon>Albuliformes</taxon>
        <taxon>Albulidae</taxon>
        <taxon>Albula</taxon>
    </lineage>
</organism>
<comment type="caution">
    <text evidence="1">The sequence shown here is derived from an EMBL/GenBank/DDBJ whole genome shotgun (WGS) entry which is preliminary data.</text>
</comment>